<dbReference type="Gene3D" id="3.40.630.30">
    <property type="match status" value="1"/>
</dbReference>
<evidence type="ECO:0000313" key="3">
    <source>
        <dbReference type="EMBL" id="KAF4963022.1"/>
    </source>
</evidence>
<keyword evidence="1" id="KW-0472">Membrane</keyword>
<evidence type="ECO:0000256" key="1">
    <source>
        <dbReference type="SAM" id="Phobius"/>
    </source>
</evidence>
<proteinExistence type="predicted"/>
<evidence type="ECO:0000259" key="2">
    <source>
        <dbReference type="PROSITE" id="PS51186"/>
    </source>
</evidence>
<evidence type="ECO:0000313" key="4">
    <source>
        <dbReference type="Proteomes" id="UP000622797"/>
    </source>
</evidence>
<organism evidence="3 4">
    <name type="scientific">Fusarium sarcochroum</name>
    <dbReference type="NCBI Taxonomy" id="1208366"/>
    <lineage>
        <taxon>Eukaryota</taxon>
        <taxon>Fungi</taxon>
        <taxon>Dikarya</taxon>
        <taxon>Ascomycota</taxon>
        <taxon>Pezizomycotina</taxon>
        <taxon>Sordariomycetes</taxon>
        <taxon>Hypocreomycetidae</taxon>
        <taxon>Hypocreales</taxon>
        <taxon>Nectriaceae</taxon>
        <taxon>Fusarium</taxon>
        <taxon>Fusarium lateritium species complex</taxon>
    </lineage>
</organism>
<dbReference type="AlphaFoldDB" id="A0A8H4TS45"/>
<gene>
    <name evidence="3" type="ORF">FSARC_8932</name>
</gene>
<dbReference type="GO" id="GO:0016747">
    <property type="term" value="F:acyltransferase activity, transferring groups other than amino-acyl groups"/>
    <property type="evidence" value="ECO:0007669"/>
    <property type="project" value="InterPro"/>
</dbReference>
<dbReference type="PROSITE" id="PS51186">
    <property type="entry name" value="GNAT"/>
    <property type="match status" value="1"/>
</dbReference>
<dbReference type="InterPro" id="IPR016181">
    <property type="entry name" value="Acyl_CoA_acyltransferase"/>
</dbReference>
<dbReference type="InterPro" id="IPR000182">
    <property type="entry name" value="GNAT_dom"/>
</dbReference>
<keyword evidence="4" id="KW-1185">Reference proteome</keyword>
<accession>A0A8H4TS45</accession>
<feature type="transmembrane region" description="Helical" evidence="1">
    <location>
        <begin position="44"/>
        <end position="65"/>
    </location>
</feature>
<dbReference type="Proteomes" id="UP000622797">
    <property type="component" value="Unassembled WGS sequence"/>
</dbReference>
<dbReference type="OrthoDB" id="5343688at2759"/>
<reference evidence="3" key="1">
    <citation type="journal article" date="2020" name="BMC Genomics">
        <title>Correction to: Identification and distribution of gene clusters required for synthesis of sphingolipid metabolism inhibitors in diverse species of the filamentous fungus Fusarium.</title>
        <authorList>
            <person name="Kim H.S."/>
            <person name="Lohmar J.M."/>
            <person name="Busman M."/>
            <person name="Brown D.W."/>
            <person name="Naumann T.A."/>
            <person name="Divon H.H."/>
            <person name="Lysoe E."/>
            <person name="Uhlig S."/>
            <person name="Proctor R.H."/>
        </authorList>
    </citation>
    <scope>NUCLEOTIDE SEQUENCE</scope>
    <source>
        <strain evidence="3">NRRL 20472</strain>
    </source>
</reference>
<keyword evidence="1" id="KW-1133">Transmembrane helix</keyword>
<keyword evidence="1" id="KW-0812">Transmembrane</keyword>
<feature type="domain" description="N-acetyltransferase" evidence="2">
    <location>
        <begin position="76"/>
        <end position="214"/>
    </location>
</feature>
<dbReference type="Pfam" id="PF00583">
    <property type="entry name" value="Acetyltransf_1"/>
    <property type="match status" value="1"/>
</dbReference>
<comment type="caution">
    <text evidence="3">The sequence shown here is derived from an EMBL/GenBank/DDBJ whole genome shotgun (WGS) entry which is preliminary data.</text>
</comment>
<name>A0A8H4TS45_9HYPO</name>
<dbReference type="SUPFAM" id="SSF55729">
    <property type="entry name" value="Acyl-CoA N-acyltransferases (Nat)"/>
    <property type="match status" value="1"/>
</dbReference>
<sequence length="228" mass="25147">MAESTEVPPPLSLEILTKPNDRKDALKLVVDSVAQQRQTASRAIIFHPISLSIFTACLAIAHYGAGVGNDISAMFITYPGIILTYLVAIRYFTSSYIRIAEDTDWLDWLKNKDGVEDTIVGARFGKDVIATVILRLEKRDSQALIRGWTTRSRYRGRGLGGDMLRESVKIAKQELGRDCTVEFSADHANSGMPLYPIFSGPFLARQASAKKALAAAVKDWEEGKEGPQ</sequence>
<protein>
    <recommendedName>
        <fullName evidence="2">N-acetyltransferase domain-containing protein</fullName>
    </recommendedName>
</protein>
<feature type="transmembrane region" description="Helical" evidence="1">
    <location>
        <begin position="71"/>
        <end position="92"/>
    </location>
</feature>
<dbReference type="EMBL" id="JABEXW010000503">
    <property type="protein sequence ID" value="KAF4963022.1"/>
    <property type="molecule type" value="Genomic_DNA"/>
</dbReference>
<reference evidence="3" key="2">
    <citation type="submission" date="2020-05" db="EMBL/GenBank/DDBJ databases">
        <authorList>
            <person name="Kim H.-S."/>
            <person name="Proctor R.H."/>
            <person name="Brown D.W."/>
        </authorList>
    </citation>
    <scope>NUCLEOTIDE SEQUENCE</scope>
    <source>
        <strain evidence="3">NRRL 20472</strain>
    </source>
</reference>